<dbReference type="Gene3D" id="3.40.50.170">
    <property type="entry name" value="Formyl transferase, N-terminal domain"/>
    <property type="match status" value="1"/>
</dbReference>
<dbReference type="GO" id="GO:0004644">
    <property type="term" value="F:phosphoribosylglycinamide formyltransferase activity"/>
    <property type="evidence" value="ECO:0007669"/>
    <property type="project" value="UniProtKB-UniRule"/>
</dbReference>
<dbReference type="InterPro" id="IPR004607">
    <property type="entry name" value="GART"/>
</dbReference>
<evidence type="ECO:0000259" key="7">
    <source>
        <dbReference type="Pfam" id="PF00551"/>
    </source>
</evidence>
<keyword evidence="3 6" id="KW-0658">Purine biosynthesis</keyword>
<evidence type="ECO:0000256" key="2">
    <source>
        <dbReference type="ARBA" id="ARBA00022679"/>
    </source>
</evidence>
<evidence type="ECO:0000313" key="9">
    <source>
        <dbReference type="Proteomes" id="UP000291469"/>
    </source>
</evidence>
<gene>
    <name evidence="6" type="primary">purN</name>
    <name evidence="8" type="ORF">ER308_14250</name>
</gene>
<keyword evidence="9" id="KW-1185">Reference proteome</keyword>
<feature type="active site" description="Proton donor" evidence="6">
    <location>
        <position position="105"/>
    </location>
</feature>
<name>A0A411YGZ9_9ACTN</name>
<dbReference type="SUPFAM" id="SSF53328">
    <property type="entry name" value="Formyltransferase"/>
    <property type="match status" value="1"/>
</dbReference>
<dbReference type="Proteomes" id="UP000291469">
    <property type="component" value="Chromosome"/>
</dbReference>
<dbReference type="PANTHER" id="PTHR43369">
    <property type="entry name" value="PHOSPHORIBOSYLGLYCINAMIDE FORMYLTRANSFERASE"/>
    <property type="match status" value="1"/>
</dbReference>
<dbReference type="KEGG" id="erz:ER308_14250"/>
<dbReference type="AlphaFoldDB" id="A0A411YGZ9"/>
<dbReference type="UniPathway" id="UPA00074">
    <property type="reaction ID" value="UER00126"/>
</dbReference>
<dbReference type="InterPro" id="IPR002376">
    <property type="entry name" value="Formyl_transf_N"/>
</dbReference>
<evidence type="ECO:0000256" key="4">
    <source>
        <dbReference type="ARBA" id="ARBA00038440"/>
    </source>
</evidence>
<feature type="binding site" evidence="6">
    <location>
        <position position="63"/>
    </location>
    <ligand>
        <name>(6R)-10-formyltetrahydrofolate</name>
        <dbReference type="ChEBI" id="CHEBI:195366"/>
    </ligand>
</feature>
<sequence length="197" mass="20833">MSSRLVVLASGSGSNLQALLDAPDLAPEIALVASDRAGATALERAARAGIATSCVPFRGSEDRDAWAEELGEAVAAAAPDLVVLAGFMRVLPPPFVRRWPMFNVHPSLLPAFPGARAVEAALEWGVKVSGATVHFVDEEVDHGPIVAQEAVPVTPDDDAASLHARIQTVEHRLLPAAVRLHAEGRLRSEGRRVHVVD</sequence>
<protein>
    <recommendedName>
        <fullName evidence="6">Phosphoribosylglycinamide formyltransferase</fullName>
        <ecNumber evidence="6">2.1.2.2</ecNumber>
    </recommendedName>
    <alternativeName>
        <fullName evidence="6">5'-phosphoribosylglycinamide transformylase</fullName>
    </alternativeName>
    <alternativeName>
        <fullName evidence="6">GAR transformylase</fullName>
        <shortName evidence="6">GART</shortName>
    </alternativeName>
</protein>
<evidence type="ECO:0000256" key="5">
    <source>
        <dbReference type="ARBA" id="ARBA00047664"/>
    </source>
</evidence>
<reference evidence="8 9" key="1">
    <citation type="submission" date="2019-01" db="EMBL/GenBank/DDBJ databases">
        <title>Egibacter rhizosphaerae EGI 80759T.</title>
        <authorList>
            <person name="Chen D.-D."/>
            <person name="Tian Y."/>
            <person name="Jiao J.-Y."/>
            <person name="Zhang X.-T."/>
            <person name="Zhang Y.-G."/>
            <person name="Zhang Y."/>
            <person name="Xiao M."/>
            <person name="Shu W.-S."/>
            <person name="Li W.-J."/>
        </authorList>
    </citation>
    <scope>NUCLEOTIDE SEQUENCE [LARGE SCALE GENOMIC DNA]</scope>
    <source>
        <strain evidence="8 9">EGI 80759</strain>
    </source>
</reference>
<dbReference type="NCBIfam" id="TIGR00639">
    <property type="entry name" value="PurN"/>
    <property type="match status" value="1"/>
</dbReference>
<comment type="catalytic activity">
    <reaction evidence="5 6">
        <text>N(1)-(5-phospho-beta-D-ribosyl)glycinamide + (6R)-10-formyltetrahydrofolate = N(2)-formyl-N(1)-(5-phospho-beta-D-ribosyl)glycinamide + (6S)-5,6,7,8-tetrahydrofolate + H(+)</text>
        <dbReference type="Rhea" id="RHEA:15053"/>
        <dbReference type="ChEBI" id="CHEBI:15378"/>
        <dbReference type="ChEBI" id="CHEBI:57453"/>
        <dbReference type="ChEBI" id="CHEBI:143788"/>
        <dbReference type="ChEBI" id="CHEBI:147286"/>
        <dbReference type="ChEBI" id="CHEBI:195366"/>
        <dbReference type="EC" id="2.1.2.2"/>
    </reaction>
</comment>
<dbReference type="EC" id="2.1.2.2" evidence="6"/>
<dbReference type="CDD" id="cd08645">
    <property type="entry name" value="FMT_core_GART"/>
    <property type="match status" value="1"/>
</dbReference>
<dbReference type="GO" id="GO:0005829">
    <property type="term" value="C:cytosol"/>
    <property type="evidence" value="ECO:0007669"/>
    <property type="project" value="TreeGrafter"/>
</dbReference>
<comment type="pathway">
    <text evidence="1 6">Purine metabolism; IMP biosynthesis via de novo pathway; N(2)-formyl-N(1)-(5-phospho-D-ribosyl)glycinamide from N(1)-(5-phospho-D-ribosyl)glycinamide (10-formyl THF route): step 1/1.</text>
</comment>
<evidence type="ECO:0000256" key="3">
    <source>
        <dbReference type="ARBA" id="ARBA00022755"/>
    </source>
</evidence>
<dbReference type="InterPro" id="IPR036477">
    <property type="entry name" value="Formyl_transf_N_sf"/>
</dbReference>
<keyword evidence="2 6" id="KW-0808">Transferase</keyword>
<accession>A0A411YGZ9</accession>
<dbReference type="InterPro" id="IPR001555">
    <property type="entry name" value="GART_AS"/>
</dbReference>
<dbReference type="EMBL" id="CP036402">
    <property type="protein sequence ID" value="QBI20605.1"/>
    <property type="molecule type" value="Genomic_DNA"/>
</dbReference>
<comment type="function">
    <text evidence="6">Catalyzes the transfer of a formyl group from 10-formyltetrahydrofolate to 5-phospho-ribosyl-glycinamide (GAR), producing 5-phospho-ribosyl-N-formylglycinamide (FGAR) and tetrahydrofolate.</text>
</comment>
<organism evidence="8 9">
    <name type="scientific">Egibacter rhizosphaerae</name>
    <dbReference type="NCBI Taxonomy" id="1670831"/>
    <lineage>
        <taxon>Bacteria</taxon>
        <taxon>Bacillati</taxon>
        <taxon>Actinomycetota</taxon>
        <taxon>Nitriliruptoria</taxon>
        <taxon>Egibacterales</taxon>
        <taxon>Egibacteraceae</taxon>
        <taxon>Egibacter</taxon>
    </lineage>
</organism>
<comment type="similarity">
    <text evidence="4 6">Belongs to the GART family.</text>
</comment>
<dbReference type="RefSeq" id="WP_131155600.1">
    <property type="nucleotide sequence ID" value="NZ_CP036402.1"/>
</dbReference>
<proteinExistence type="inferred from homology"/>
<dbReference type="PANTHER" id="PTHR43369:SF2">
    <property type="entry name" value="PHOSPHORIBOSYLGLYCINAMIDE FORMYLTRANSFERASE"/>
    <property type="match status" value="1"/>
</dbReference>
<comment type="caution">
    <text evidence="6">Lacks conserved residue(s) required for the propagation of feature annotation.</text>
</comment>
<evidence type="ECO:0000256" key="1">
    <source>
        <dbReference type="ARBA" id="ARBA00005054"/>
    </source>
</evidence>
<dbReference type="Pfam" id="PF00551">
    <property type="entry name" value="Formyl_trans_N"/>
    <property type="match status" value="1"/>
</dbReference>
<dbReference type="GO" id="GO:0006189">
    <property type="term" value="P:'de novo' IMP biosynthetic process"/>
    <property type="evidence" value="ECO:0007669"/>
    <property type="project" value="UniProtKB-UniRule"/>
</dbReference>
<dbReference type="PROSITE" id="PS00373">
    <property type="entry name" value="GART"/>
    <property type="match status" value="1"/>
</dbReference>
<feature type="site" description="Raises pKa of active site His" evidence="6">
    <location>
        <position position="141"/>
    </location>
</feature>
<evidence type="ECO:0000313" key="8">
    <source>
        <dbReference type="EMBL" id="QBI20605.1"/>
    </source>
</evidence>
<feature type="binding site" evidence="6">
    <location>
        <position position="103"/>
    </location>
    <ligand>
        <name>(6R)-10-formyltetrahydrofolate</name>
        <dbReference type="ChEBI" id="CHEBI:195366"/>
    </ligand>
</feature>
<feature type="binding site" evidence="6">
    <location>
        <begin position="13"/>
        <end position="15"/>
    </location>
    <ligand>
        <name>N(1)-(5-phospho-beta-D-ribosyl)glycinamide</name>
        <dbReference type="ChEBI" id="CHEBI:143788"/>
    </ligand>
</feature>
<feature type="domain" description="Formyl transferase N-terminal" evidence="7">
    <location>
        <begin position="4"/>
        <end position="178"/>
    </location>
</feature>
<dbReference type="HAMAP" id="MF_01930">
    <property type="entry name" value="PurN"/>
    <property type="match status" value="1"/>
</dbReference>
<evidence type="ECO:0000256" key="6">
    <source>
        <dbReference type="HAMAP-Rule" id="MF_01930"/>
    </source>
</evidence>
<dbReference type="OrthoDB" id="9806170at2"/>